<protein>
    <submittedName>
        <fullName evidence="1">Uncharacterized protein</fullName>
    </submittedName>
</protein>
<dbReference type="EMBL" id="GGEC01083775">
    <property type="protein sequence ID" value="MBX64259.1"/>
    <property type="molecule type" value="Transcribed_RNA"/>
</dbReference>
<evidence type="ECO:0000313" key="1">
    <source>
        <dbReference type="EMBL" id="MBX64259.1"/>
    </source>
</evidence>
<organism evidence="1">
    <name type="scientific">Rhizophora mucronata</name>
    <name type="common">Asiatic mangrove</name>
    <dbReference type="NCBI Taxonomy" id="61149"/>
    <lineage>
        <taxon>Eukaryota</taxon>
        <taxon>Viridiplantae</taxon>
        <taxon>Streptophyta</taxon>
        <taxon>Embryophyta</taxon>
        <taxon>Tracheophyta</taxon>
        <taxon>Spermatophyta</taxon>
        <taxon>Magnoliopsida</taxon>
        <taxon>eudicotyledons</taxon>
        <taxon>Gunneridae</taxon>
        <taxon>Pentapetalae</taxon>
        <taxon>rosids</taxon>
        <taxon>fabids</taxon>
        <taxon>Malpighiales</taxon>
        <taxon>Rhizophoraceae</taxon>
        <taxon>Rhizophora</taxon>
    </lineage>
</organism>
<name>A0A2P2QBG0_RHIMU</name>
<reference evidence="1" key="1">
    <citation type="submission" date="2018-02" db="EMBL/GenBank/DDBJ databases">
        <title>Rhizophora mucronata_Transcriptome.</title>
        <authorList>
            <person name="Meera S.P."/>
            <person name="Sreeshan A."/>
            <person name="Augustine A."/>
        </authorList>
    </citation>
    <scope>NUCLEOTIDE SEQUENCE</scope>
    <source>
        <tissue evidence="1">Leaf</tissue>
    </source>
</reference>
<dbReference type="AlphaFoldDB" id="A0A2P2QBG0"/>
<sequence length="23" mass="2741">MMGHFPLIVCIIVRHLENWECIS</sequence>
<proteinExistence type="predicted"/>
<accession>A0A2P2QBG0</accession>